<dbReference type="Proteomes" id="UP000696413">
    <property type="component" value="Unassembled WGS sequence"/>
</dbReference>
<accession>A0ABS6HI52</accession>
<comment type="caution">
    <text evidence="1">The sequence shown here is derived from an EMBL/GenBank/DDBJ whole genome shotgun (WGS) entry which is preliminary data.</text>
</comment>
<keyword evidence="2" id="KW-1185">Reference proteome</keyword>
<dbReference type="PANTHER" id="PTHR37489">
    <property type="entry name" value="DUF3500 DOMAIN-CONTAINING PROTEIN"/>
    <property type="match status" value="1"/>
</dbReference>
<evidence type="ECO:0000313" key="2">
    <source>
        <dbReference type="Proteomes" id="UP000696413"/>
    </source>
</evidence>
<organism evidence="1 2">
    <name type="scientific">Mycolicibacterium goodii</name>
    <name type="common">Mycobacterium goodii</name>
    <dbReference type="NCBI Taxonomy" id="134601"/>
    <lineage>
        <taxon>Bacteria</taxon>
        <taxon>Bacillati</taxon>
        <taxon>Actinomycetota</taxon>
        <taxon>Actinomycetes</taxon>
        <taxon>Mycobacteriales</taxon>
        <taxon>Mycobacteriaceae</taxon>
        <taxon>Mycolicibacterium</taxon>
    </lineage>
</organism>
<evidence type="ECO:0000313" key="1">
    <source>
        <dbReference type="EMBL" id="MBU8822357.1"/>
    </source>
</evidence>
<dbReference type="RefSeq" id="WP_214311777.1">
    <property type="nucleotide sequence ID" value="NZ_JAHBOJ010000007.1"/>
</dbReference>
<sequence>MDKTPAQRMVEAARAWLDTLSASQLRQALYSWPSDEERHRWYYTPTDHGGLPLAAMSTAQQGRAMQLLSAGLSRPGYTTAAIIMGLENVLGEIEDWQLDWGRERGRDPQLYWLRVFGDPNLNSPWAWRFGGHHVSVQHVVLGGEVVSSSPCFLGADPAESPLLGGHLLRPLGAAEDLARELVHSLDEQQLSKALISSVAPVDIVGGNRAHLSDGDGVIALPYLWRGPVSDPRLHDLAQSMHAAAESKAGVTQQQRDEVSLTVIPKGLAAFELTVGQRELLRAVLDVFIARIPEELAEREAQKFGGKLLDQVHFAWAGGIERGEPHYYRLQGPRLLAEYDNMQHEVNHIHTVWRDPSADFGDDELRRHRSKFHARTFLI</sequence>
<dbReference type="EMBL" id="JAHBOM010000003">
    <property type="protein sequence ID" value="MBU8822357.1"/>
    <property type="molecule type" value="Genomic_DNA"/>
</dbReference>
<reference evidence="1 2" key="1">
    <citation type="submission" date="2021-05" db="EMBL/GenBank/DDBJ databases">
        <title>Draft Genome Sequences of Clinical Respiratory Isolates of Mycobacterium goodii Recovered in Ireland.</title>
        <authorList>
            <person name="Flanagan P.R."/>
            <person name="Mok S."/>
            <person name="Roycroft E."/>
            <person name="Rogers T.R."/>
            <person name="Fitzgibbon M."/>
        </authorList>
    </citation>
    <scope>NUCLEOTIDE SEQUENCE [LARGE SCALE GENOMIC DNA]</scope>
    <source>
        <strain evidence="1 2">14IE55</strain>
    </source>
</reference>
<proteinExistence type="predicted"/>
<dbReference type="Pfam" id="PF12006">
    <property type="entry name" value="DUF3500"/>
    <property type="match status" value="1"/>
</dbReference>
<protein>
    <submittedName>
        <fullName evidence="1">DUF3500 domain-containing protein</fullName>
    </submittedName>
</protein>
<dbReference type="InterPro" id="IPR021889">
    <property type="entry name" value="DUF3500"/>
</dbReference>
<gene>
    <name evidence="1" type="ORF">KL859_05630</name>
</gene>
<name>A0ABS6HI52_MYCGD</name>
<dbReference type="PANTHER" id="PTHR37489:SF1">
    <property type="entry name" value="DUF3500 DOMAIN-CONTAINING PROTEIN"/>
    <property type="match status" value="1"/>
</dbReference>